<evidence type="ECO:0000256" key="8">
    <source>
        <dbReference type="ARBA" id="ARBA00048449"/>
    </source>
</evidence>
<protein>
    <recommendedName>
        <fullName evidence="9">Adenosylmethionine-8-amino-7-oxononanoate aminotransferase</fullName>
        <ecNumber evidence="9">2.6.1.62</ecNumber>
    </recommendedName>
    <alternativeName>
        <fullName evidence="9">7,8-diamino-pelargonic acid aminotransferase</fullName>
        <shortName evidence="9">DAPA AT</shortName>
        <shortName evidence="9">DAPA aminotransferase</shortName>
    </alternativeName>
    <alternativeName>
        <fullName evidence="9">7,8-diaminononanoate synthase</fullName>
        <shortName evidence="9">DANS</shortName>
    </alternativeName>
    <alternativeName>
        <fullName evidence="9">Diaminopelargonic acid synthase</fullName>
    </alternativeName>
</protein>
<comment type="subcellular location">
    <subcellularLocation>
        <location evidence="9">Cytoplasm</location>
    </subcellularLocation>
</comment>
<feature type="binding site" evidence="9">
    <location>
        <begin position="310"/>
        <end position="311"/>
    </location>
    <ligand>
        <name>pyridoxal 5'-phosphate</name>
        <dbReference type="ChEBI" id="CHEBI:597326"/>
    </ligand>
</feature>
<dbReference type="Proteomes" id="UP000005013">
    <property type="component" value="Chromosome"/>
</dbReference>
<feature type="binding site" evidence="9">
    <location>
        <position position="274"/>
    </location>
    <ligand>
        <name>substrate</name>
    </ligand>
</feature>
<comment type="subunit">
    <text evidence="9">Homodimer.</text>
</comment>
<keyword evidence="9" id="KW-0963">Cytoplasm</keyword>
<dbReference type="PANTHER" id="PTHR42684:SF17">
    <property type="entry name" value="ADENOSYLMETHIONINE-8-AMINO-7-OXONONANOATE AMINOTRANSFERASE"/>
    <property type="match status" value="1"/>
</dbReference>
<evidence type="ECO:0000256" key="1">
    <source>
        <dbReference type="ARBA" id="ARBA00001933"/>
    </source>
</evidence>
<comment type="similarity">
    <text evidence="9">Belongs to the class-III pyridoxal-phosphate-dependent aminotransferase family. BioA subfamily.</text>
</comment>
<reference evidence="10 11" key="1">
    <citation type="journal article" date="2013" name="PLoS ONE">
        <title>Sequence Divergence and Conservation in Genomes ofHelicobacter cetorum Strains from a Dolphin and a Whale.</title>
        <authorList>
            <person name="Kersulyte D."/>
            <person name="Rossi M."/>
            <person name="Berg D.E."/>
        </authorList>
    </citation>
    <scope>NUCLEOTIDE SEQUENCE [LARGE SCALE GENOMIC DNA]</scope>
    <source>
        <strain evidence="10 11">MIT 99-5656</strain>
    </source>
</reference>
<dbReference type="PANTHER" id="PTHR42684">
    <property type="entry name" value="ADENOSYLMETHIONINE-8-AMINO-7-OXONONANOATE AMINOTRANSFERASE"/>
    <property type="match status" value="1"/>
</dbReference>
<dbReference type="InterPro" id="IPR015424">
    <property type="entry name" value="PyrdxlP-dep_Trfase"/>
</dbReference>
<dbReference type="eggNOG" id="COG0161">
    <property type="taxonomic scope" value="Bacteria"/>
</dbReference>
<dbReference type="GO" id="GO:0030170">
    <property type="term" value="F:pyridoxal phosphate binding"/>
    <property type="evidence" value="ECO:0007669"/>
    <property type="project" value="UniProtKB-UniRule"/>
</dbReference>
<evidence type="ECO:0000313" key="11">
    <source>
        <dbReference type="Proteomes" id="UP000005013"/>
    </source>
</evidence>
<dbReference type="GO" id="GO:0005737">
    <property type="term" value="C:cytoplasm"/>
    <property type="evidence" value="ECO:0007669"/>
    <property type="project" value="UniProtKB-SubCell"/>
</dbReference>
<dbReference type="InterPro" id="IPR049704">
    <property type="entry name" value="Aminotrans_3_PPA_site"/>
</dbReference>
<dbReference type="KEGG" id="hcm:HCD_07010"/>
<feature type="binding site" evidence="9">
    <location>
        <position position="400"/>
    </location>
    <ligand>
        <name>substrate</name>
    </ligand>
</feature>
<dbReference type="Pfam" id="PF00202">
    <property type="entry name" value="Aminotran_3"/>
    <property type="match status" value="1"/>
</dbReference>
<keyword evidence="4 9" id="KW-0808">Transferase</keyword>
<dbReference type="InterPro" id="IPR015422">
    <property type="entry name" value="PyrdxlP-dep_Trfase_small"/>
</dbReference>
<evidence type="ECO:0000256" key="6">
    <source>
        <dbReference type="ARBA" id="ARBA00022756"/>
    </source>
</evidence>
<evidence type="ECO:0000256" key="3">
    <source>
        <dbReference type="ARBA" id="ARBA00022576"/>
    </source>
</evidence>
<dbReference type="Gene3D" id="3.90.1150.10">
    <property type="entry name" value="Aspartate Aminotransferase, domain 1"/>
    <property type="match status" value="1"/>
</dbReference>
<keyword evidence="3 9" id="KW-0032">Aminotransferase</keyword>
<dbReference type="InterPro" id="IPR005814">
    <property type="entry name" value="Aminotrans_3"/>
</dbReference>
<comment type="function">
    <text evidence="9">Catalyzes the transfer of the alpha-amino group from S-adenosyl-L-methionine (SAM) to 7-keto-8-aminopelargonic acid (KAPA) to form 7,8-diaminopelargonic acid (DAPA). It is the only aminotransferase known to utilize SAM as an amino donor.</text>
</comment>
<keyword evidence="5 9" id="KW-0949">S-adenosyl-L-methionine</keyword>
<dbReference type="NCBIfam" id="NF004624">
    <property type="entry name" value="PRK05964.1"/>
    <property type="match status" value="1"/>
</dbReference>
<accession>I0ETY0</accession>
<evidence type="ECO:0000313" key="10">
    <source>
        <dbReference type="EMBL" id="AFI06399.1"/>
    </source>
</evidence>
<feature type="binding site" evidence="9">
    <location>
        <position position="309"/>
    </location>
    <ligand>
        <name>substrate</name>
    </ligand>
</feature>
<organism evidence="10 11">
    <name type="scientific">Helicobacter cetorum (strain ATCC BAA-540 / CCUG 52418 / MIT 99-5656)</name>
    <dbReference type="NCBI Taxonomy" id="1163745"/>
    <lineage>
        <taxon>Bacteria</taxon>
        <taxon>Pseudomonadati</taxon>
        <taxon>Campylobacterota</taxon>
        <taxon>Epsilonproteobacteria</taxon>
        <taxon>Campylobacterales</taxon>
        <taxon>Helicobacteraceae</taxon>
        <taxon>Helicobacter</taxon>
    </lineage>
</organism>
<feature type="modified residue" description="N6-(pyridoxal phosphate)lysine" evidence="9">
    <location>
        <position position="274"/>
    </location>
</feature>
<keyword evidence="6 9" id="KW-0093">Biotin biosynthesis</keyword>
<dbReference type="NCBIfam" id="TIGR00508">
    <property type="entry name" value="bioA"/>
    <property type="match status" value="1"/>
</dbReference>
<name>I0ETY0_HELCM</name>
<comment type="cofactor">
    <cofactor evidence="1 9">
        <name>pyridoxal 5'-phosphate</name>
        <dbReference type="ChEBI" id="CHEBI:597326"/>
    </cofactor>
</comment>
<dbReference type="GO" id="GO:0009102">
    <property type="term" value="P:biotin biosynthetic process"/>
    <property type="evidence" value="ECO:0007669"/>
    <property type="project" value="UniProtKB-UniRule"/>
</dbReference>
<dbReference type="UniPathway" id="UPA00078">
    <property type="reaction ID" value="UER00160"/>
</dbReference>
<dbReference type="HAMAP" id="MF_00834">
    <property type="entry name" value="BioA"/>
    <property type="match status" value="1"/>
</dbReference>
<dbReference type="SUPFAM" id="SSF53383">
    <property type="entry name" value="PLP-dependent transferases"/>
    <property type="match status" value="1"/>
</dbReference>
<feature type="site" description="Participates in the substrate recognition with KAPA and in a stacking interaction with the adenine ring of SAM" evidence="9">
    <location>
        <position position="19"/>
    </location>
</feature>
<dbReference type="STRING" id="1163745.HCD_07010"/>
<dbReference type="PATRIC" id="fig|1163745.3.peg.1478"/>
<dbReference type="RefSeq" id="WP_014659880.1">
    <property type="nucleotide sequence ID" value="NC_017735.1"/>
</dbReference>
<dbReference type="CDD" id="cd00610">
    <property type="entry name" value="OAT_like"/>
    <property type="match status" value="1"/>
</dbReference>
<evidence type="ECO:0000256" key="2">
    <source>
        <dbReference type="ARBA" id="ARBA00005063"/>
    </source>
</evidence>
<dbReference type="EMBL" id="CP003481">
    <property type="protein sequence ID" value="AFI06399.1"/>
    <property type="molecule type" value="Genomic_DNA"/>
</dbReference>
<dbReference type="OrthoDB" id="9801834at2"/>
<dbReference type="InterPro" id="IPR015421">
    <property type="entry name" value="PyrdxlP-dep_Trfase_major"/>
</dbReference>
<dbReference type="GO" id="GO:0004015">
    <property type="term" value="F:adenosylmethionine-8-amino-7-oxononanoate transaminase activity"/>
    <property type="evidence" value="ECO:0007669"/>
    <property type="project" value="UniProtKB-UniRule"/>
</dbReference>
<evidence type="ECO:0000256" key="5">
    <source>
        <dbReference type="ARBA" id="ARBA00022691"/>
    </source>
</evidence>
<comment type="pathway">
    <text evidence="2 9">Cofactor biosynthesis; biotin biosynthesis; 7,8-diaminononanoate from 8-amino-7-oxononanoate (SAM route): step 1/1.</text>
</comment>
<comment type="catalytic activity">
    <reaction evidence="8 9">
        <text>(8S)-8-amino-7-oxononanoate + S-adenosyl-L-methionine = S-adenosyl-4-methylsulfanyl-2-oxobutanoate + (7R,8S)-7,8-diammoniononanoate</text>
        <dbReference type="Rhea" id="RHEA:16861"/>
        <dbReference type="ChEBI" id="CHEBI:16490"/>
        <dbReference type="ChEBI" id="CHEBI:59789"/>
        <dbReference type="ChEBI" id="CHEBI:149468"/>
        <dbReference type="ChEBI" id="CHEBI:149469"/>
        <dbReference type="EC" id="2.6.1.62"/>
    </reaction>
</comment>
<evidence type="ECO:0000256" key="9">
    <source>
        <dbReference type="HAMAP-Rule" id="MF_00834"/>
    </source>
</evidence>
<evidence type="ECO:0000256" key="7">
    <source>
        <dbReference type="ARBA" id="ARBA00022898"/>
    </source>
</evidence>
<keyword evidence="7 9" id="KW-0663">Pyridoxal phosphate</keyword>
<gene>
    <name evidence="9" type="primary">bioA</name>
    <name evidence="10" type="ordered locus">HCD_07010</name>
</gene>
<feature type="binding site" evidence="9">
    <location>
        <position position="245"/>
    </location>
    <ligand>
        <name>pyridoxal 5'-phosphate</name>
        <dbReference type="ChEBI" id="CHEBI:597326"/>
    </ligand>
</feature>
<dbReference type="PIRSF" id="PIRSF000521">
    <property type="entry name" value="Transaminase_4ab_Lys_Orn"/>
    <property type="match status" value="1"/>
</dbReference>
<proteinExistence type="inferred from homology"/>
<evidence type="ECO:0000256" key="4">
    <source>
        <dbReference type="ARBA" id="ARBA00022679"/>
    </source>
</evidence>
<dbReference type="EC" id="2.6.1.62" evidence="9"/>
<keyword evidence="11" id="KW-1185">Reference proteome</keyword>
<dbReference type="PROSITE" id="PS00600">
    <property type="entry name" value="AA_TRANSFER_CLASS_3"/>
    <property type="match status" value="1"/>
</dbReference>
<dbReference type="AlphaFoldDB" id="I0ETY0"/>
<dbReference type="InterPro" id="IPR005815">
    <property type="entry name" value="BioA"/>
</dbReference>
<dbReference type="HOGENOM" id="CLU_016922_4_3_7"/>
<feature type="binding site" evidence="9">
    <location>
        <position position="56"/>
    </location>
    <ligand>
        <name>substrate</name>
    </ligand>
</feature>
<feature type="binding site" evidence="9">
    <location>
        <position position="148"/>
    </location>
    <ligand>
        <name>substrate</name>
    </ligand>
</feature>
<sequence length="439" mass="50136">MNFQENLATLDLKHIWHPCSQMQEHQNFPIIPIKKAKGIYLYDFNNNAYMDLISSWWVNLFGHNNAYISEQLKNQIDSLEHVLLASFSHKPIITLSQRLCKLTQLDKCFYADNGSSCIEIALKMSYHAHFLENKTHQKKLFLSLSNSYHGETLGALSVGDVKLYKDTYTPLLLNNLTTPVPKNDNEIQDSLNALKHLLGKHAKEICAFIVEPLLQCAGNMHIYSTKYLEQAVLLCKEKKIHIIFDEIATGFGRTGTMFAYEQCKIKPDFLCLSKGISGGYLPLSVLLTHDEIYNKFYAPYEENKAFLHSHSYTGNALACACANATLDIFEKENIIEKNQALSEFIFSTLEEALKDLIKQQVVYNLRHLGMVFAFEVSLQTTERLSLSIFKKALTKGLLLRPLNNTIYLMPPYIITHKEIEKAVMSLVEIIMELKSSKCF</sequence>
<feature type="binding site" evidence="9">
    <location>
        <begin position="114"/>
        <end position="115"/>
    </location>
    <ligand>
        <name>pyridoxal 5'-phosphate</name>
        <dbReference type="ChEBI" id="CHEBI:597326"/>
    </ligand>
</feature>
<dbReference type="Gene3D" id="3.40.640.10">
    <property type="entry name" value="Type I PLP-dependent aspartate aminotransferase-like (Major domain)"/>
    <property type="match status" value="1"/>
</dbReference>